<dbReference type="EMBL" id="NRGR01000013">
    <property type="protein sequence ID" value="PCC39606.1"/>
    <property type="molecule type" value="Genomic_DNA"/>
</dbReference>
<dbReference type="PANTHER" id="PTHR18964:SF149">
    <property type="entry name" value="BIFUNCTIONAL UDP-N-ACETYLGLUCOSAMINE 2-EPIMERASE_N-ACETYLMANNOSAMINE KINASE"/>
    <property type="match status" value="1"/>
</dbReference>
<feature type="compositionally biased region" description="Gly residues" evidence="2">
    <location>
        <begin position="160"/>
        <end position="171"/>
    </location>
</feature>
<reference evidence="3 4" key="1">
    <citation type="journal article" date="2017" name="Elife">
        <title>Extensive horizontal gene transfer in cheese-associated bacteria.</title>
        <authorList>
            <person name="Bonham K.S."/>
            <person name="Wolfe B.E."/>
            <person name="Dutton R.J."/>
        </authorList>
    </citation>
    <scope>NUCLEOTIDE SEQUENCE [LARGE SCALE GENOMIC DNA]</scope>
    <source>
        <strain evidence="3 4">341_9</strain>
    </source>
</reference>
<evidence type="ECO:0000256" key="1">
    <source>
        <dbReference type="ARBA" id="ARBA00006479"/>
    </source>
</evidence>
<feature type="compositionally biased region" description="Low complexity" evidence="2">
    <location>
        <begin position="181"/>
        <end position="195"/>
    </location>
</feature>
<protein>
    <recommendedName>
        <fullName evidence="5">Transcriptional regulator</fullName>
    </recommendedName>
</protein>
<dbReference type="InterPro" id="IPR036388">
    <property type="entry name" value="WH-like_DNA-bd_sf"/>
</dbReference>
<evidence type="ECO:0008006" key="5">
    <source>
        <dbReference type="Google" id="ProtNLM"/>
    </source>
</evidence>
<dbReference type="Gene3D" id="3.30.420.40">
    <property type="match status" value="2"/>
</dbReference>
<proteinExistence type="inferred from homology"/>
<dbReference type="PROSITE" id="PS01125">
    <property type="entry name" value="ROK"/>
    <property type="match status" value="1"/>
</dbReference>
<organism evidence="3 4">
    <name type="scientific">Brachybacterium alimentarium</name>
    <dbReference type="NCBI Taxonomy" id="47845"/>
    <lineage>
        <taxon>Bacteria</taxon>
        <taxon>Bacillati</taxon>
        <taxon>Actinomycetota</taxon>
        <taxon>Actinomycetes</taxon>
        <taxon>Micrococcales</taxon>
        <taxon>Dermabacteraceae</taxon>
        <taxon>Brachybacterium</taxon>
    </lineage>
</organism>
<dbReference type="Gene3D" id="1.10.10.10">
    <property type="entry name" value="Winged helix-like DNA-binding domain superfamily/Winged helix DNA-binding domain"/>
    <property type="match status" value="1"/>
</dbReference>
<dbReference type="SUPFAM" id="SSF53067">
    <property type="entry name" value="Actin-like ATPase domain"/>
    <property type="match status" value="1"/>
</dbReference>
<comment type="caution">
    <text evidence="3">The sequence shown here is derived from an EMBL/GenBank/DDBJ whole genome shotgun (WGS) entry which is preliminary data.</text>
</comment>
<dbReference type="Proteomes" id="UP000218598">
    <property type="component" value="Unassembled WGS sequence"/>
</dbReference>
<dbReference type="OrthoDB" id="4083144at2"/>
<name>A0A2A3YJT6_9MICO</name>
<feature type="region of interest" description="Disordered" evidence="2">
    <location>
        <begin position="160"/>
        <end position="195"/>
    </location>
</feature>
<dbReference type="Pfam" id="PF00480">
    <property type="entry name" value="ROK"/>
    <property type="match status" value="1"/>
</dbReference>
<accession>A0A2A3YJT6</accession>
<dbReference type="InterPro" id="IPR000600">
    <property type="entry name" value="ROK"/>
</dbReference>
<gene>
    <name evidence="3" type="ORF">CIK66_07780</name>
</gene>
<evidence type="ECO:0000256" key="2">
    <source>
        <dbReference type="SAM" id="MobiDB-lite"/>
    </source>
</evidence>
<dbReference type="InterPro" id="IPR043129">
    <property type="entry name" value="ATPase_NBD"/>
</dbReference>
<dbReference type="InterPro" id="IPR049874">
    <property type="entry name" value="ROK_cs"/>
</dbReference>
<dbReference type="SUPFAM" id="SSF46785">
    <property type="entry name" value="Winged helix' DNA-binding domain"/>
    <property type="match status" value="1"/>
</dbReference>
<evidence type="ECO:0000313" key="3">
    <source>
        <dbReference type="EMBL" id="PCC39606.1"/>
    </source>
</evidence>
<comment type="similarity">
    <text evidence="1">Belongs to the ROK (NagC/XylR) family.</text>
</comment>
<keyword evidence="4" id="KW-1185">Reference proteome</keyword>
<dbReference type="PANTHER" id="PTHR18964">
    <property type="entry name" value="ROK (REPRESSOR, ORF, KINASE) FAMILY"/>
    <property type="match status" value="1"/>
</dbReference>
<dbReference type="AlphaFoldDB" id="A0A2A3YJT6"/>
<sequence>MRGSSMTDIGEYNERLVLHTIRSSPEGIGQSDVVRRSGLSRQAVSLITRRLIAEGMIEQAGRRVSGPGKPHTLLRVVADARLTIGVHLDPAHITVVVCDLAARPVARATLDPPTDDPQADISRIAAKIDGLTLSLGAAAAPSRPAGADADLAAGGDVAGGGSAGTAGGRGPTGPEAREDALSGAGAEGPPGAADGLATRRRLLGIGIAAPAGLDATAGILRDPPWMPGWRDIPIVEELSAATGLPAVLGKDTNAALTGEIWSRHLESTQTVLYMYVGHGVGSAVSANGAVHRGGTTQAGEIGHLPIGRGDDACNCGRYGCLCLYTDAPVLVRSAQQAGVPVRDAAGMTAAIDALAAEAERGSEPAQEIIAGHGRALGEAIRILAGVHDPQRIIIGGPTWPALRALAERPAHEQVSQWLEGAHATMESSHLGDDIGAIGAACLFLDQELAPGSSTAGSL</sequence>
<evidence type="ECO:0000313" key="4">
    <source>
        <dbReference type="Proteomes" id="UP000218598"/>
    </source>
</evidence>
<dbReference type="InterPro" id="IPR036390">
    <property type="entry name" value="WH_DNA-bd_sf"/>
</dbReference>